<sequence>MNTIEQRKLGTSGLVVPAMGVGIWSWGDTTWWNYGQSHTQEDIIQAYRTSLDAGFTFFDTAEVYGNGASERLLGEQYREDGRPITIASKFAPPLTRFSHMARQRSSARSLLQALDQSLERLGVPCIDLYQIHTLSPVLKVDDLMDVLAEAVQAGKVRSVGVSNYSATQMRQAHARLAQYGIPLASNQVRYSLLHRYPETNGVLDACRELEVALIAYSPLEQGILTGKYRSADVSMPANTRRMLSLFLRLDLTGDTKGEVPAWRRLFSTPRVMQRKKIEPLFVILEEIAHAHDKTIAQIALNWLLTKDECIIPIPGAKNARQARENAGALGWRLTPEEHAQISQTEVATR</sequence>
<accession>A0A402A8A7</accession>
<dbReference type="InterPro" id="IPR020471">
    <property type="entry name" value="AKR"/>
</dbReference>
<dbReference type="InterPro" id="IPR023210">
    <property type="entry name" value="NADP_OxRdtase_dom"/>
</dbReference>
<evidence type="ECO:0000256" key="1">
    <source>
        <dbReference type="ARBA" id="ARBA00023002"/>
    </source>
</evidence>
<dbReference type="EMBL" id="BIFR01000002">
    <property type="protein sequence ID" value="GCE15201.1"/>
    <property type="molecule type" value="Genomic_DNA"/>
</dbReference>
<protein>
    <recommendedName>
        <fullName evidence="2">NADP-dependent oxidoreductase domain-containing protein</fullName>
    </recommendedName>
</protein>
<dbReference type="InterPro" id="IPR036812">
    <property type="entry name" value="NAD(P)_OxRdtase_dom_sf"/>
</dbReference>
<dbReference type="PROSITE" id="PS00062">
    <property type="entry name" value="ALDOKETO_REDUCTASE_2"/>
    <property type="match status" value="1"/>
</dbReference>
<dbReference type="PANTHER" id="PTHR43364:SF4">
    <property type="entry name" value="NAD(P)-LINKED OXIDOREDUCTASE SUPERFAMILY PROTEIN"/>
    <property type="match status" value="1"/>
</dbReference>
<dbReference type="RefSeq" id="WP_126582692.1">
    <property type="nucleotide sequence ID" value="NZ_BIFR01000002.1"/>
</dbReference>
<comment type="caution">
    <text evidence="3">The sequence shown here is derived from an EMBL/GenBank/DDBJ whole genome shotgun (WGS) entry which is preliminary data.</text>
</comment>
<proteinExistence type="predicted"/>
<dbReference type="OrthoDB" id="9773828at2"/>
<name>A0A402A8A7_9CHLR</name>
<gene>
    <name evidence="3" type="ORF">KTT_50600</name>
</gene>
<keyword evidence="4" id="KW-1185">Reference proteome</keyword>
<evidence type="ECO:0000313" key="4">
    <source>
        <dbReference type="Proteomes" id="UP000287352"/>
    </source>
</evidence>
<dbReference type="Gene3D" id="3.20.20.100">
    <property type="entry name" value="NADP-dependent oxidoreductase domain"/>
    <property type="match status" value="1"/>
</dbReference>
<reference evidence="4" key="1">
    <citation type="submission" date="2018-12" db="EMBL/GenBank/DDBJ databases">
        <title>Tengunoibacter tsumagoiensis gen. nov., sp. nov., Dictyobacter kobayashii sp. nov., D. alpinus sp. nov., and D. joshuensis sp. nov. and description of Dictyobacteraceae fam. nov. within the order Ktedonobacterales isolated from Tengu-no-mugimeshi.</title>
        <authorList>
            <person name="Wang C.M."/>
            <person name="Zheng Y."/>
            <person name="Sakai Y."/>
            <person name="Toyoda A."/>
            <person name="Minakuchi Y."/>
            <person name="Abe K."/>
            <person name="Yokota A."/>
            <person name="Yabe S."/>
        </authorList>
    </citation>
    <scope>NUCLEOTIDE SEQUENCE [LARGE SCALE GENOMIC DNA]</scope>
    <source>
        <strain evidence="4">Uno3</strain>
    </source>
</reference>
<evidence type="ECO:0000259" key="2">
    <source>
        <dbReference type="Pfam" id="PF00248"/>
    </source>
</evidence>
<dbReference type="InterPro" id="IPR050523">
    <property type="entry name" value="AKR_Detox_Biosynth"/>
</dbReference>
<dbReference type="SUPFAM" id="SSF51430">
    <property type="entry name" value="NAD(P)-linked oxidoreductase"/>
    <property type="match status" value="1"/>
</dbReference>
<feature type="domain" description="NADP-dependent oxidoreductase" evidence="2">
    <location>
        <begin position="19"/>
        <end position="343"/>
    </location>
</feature>
<evidence type="ECO:0000313" key="3">
    <source>
        <dbReference type="EMBL" id="GCE15201.1"/>
    </source>
</evidence>
<dbReference type="InterPro" id="IPR018170">
    <property type="entry name" value="Aldo/ket_reductase_CS"/>
</dbReference>
<dbReference type="PANTHER" id="PTHR43364">
    <property type="entry name" value="NADH-SPECIFIC METHYLGLYOXAL REDUCTASE-RELATED"/>
    <property type="match status" value="1"/>
</dbReference>
<organism evidence="3 4">
    <name type="scientific">Tengunoibacter tsumagoiensis</name>
    <dbReference type="NCBI Taxonomy" id="2014871"/>
    <lineage>
        <taxon>Bacteria</taxon>
        <taxon>Bacillati</taxon>
        <taxon>Chloroflexota</taxon>
        <taxon>Ktedonobacteria</taxon>
        <taxon>Ktedonobacterales</taxon>
        <taxon>Dictyobacteraceae</taxon>
        <taxon>Tengunoibacter</taxon>
    </lineage>
</organism>
<dbReference type="AlphaFoldDB" id="A0A402A8A7"/>
<keyword evidence="1" id="KW-0560">Oxidoreductase</keyword>
<dbReference type="Proteomes" id="UP000287352">
    <property type="component" value="Unassembled WGS sequence"/>
</dbReference>
<dbReference type="PRINTS" id="PR00069">
    <property type="entry name" value="ALDKETRDTASE"/>
</dbReference>
<dbReference type="Pfam" id="PF00248">
    <property type="entry name" value="Aldo_ket_red"/>
    <property type="match status" value="1"/>
</dbReference>
<dbReference type="GO" id="GO:0016491">
    <property type="term" value="F:oxidoreductase activity"/>
    <property type="evidence" value="ECO:0007669"/>
    <property type="project" value="UniProtKB-KW"/>
</dbReference>
<dbReference type="CDD" id="cd19093">
    <property type="entry name" value="AKR_AtPLR-like"/>
    <property type="match status" value="1"/>
</dbReference>